<keyword evidence="3" id="KW-0238">DNA-binding</keyword>
<dbReference type="CDD" id="cd05466">
    <property type="entry name" value="PBP2_LTTR_substrate"/>
    <property type="match status" value="1"/>
</dbReference>
<name>A0A415DYP6_9FIRM</name>
<evidence type="ECO:0000259" key="5">
    <source>
        <dbReference type="PROSITE" id="PS50931"/>
    </source>
</evidence>
<dbReference type="Pfam" id="PF00126">
    <property type="entry name" value="HTH_1"/>
    <property type="match status" value="1"/>
</dbReference>
<dbReference type="STRING" id="1776384.GCA_900086585_01968"/>
<dbReference type="GO" id="GO:0000976">
    <property type="term" value="F:transcription cis-regulatory region binding"/>
    <property type="evidence" value="ECO:0007669"/>
    <property type="project" value="TreeGrafter"/>
</dbReference>
<dbReference type="FunFam" id="1.10.10.10:FF:000001">
    <property type="entry name" value="LysR family transcriptional regulator"/>
    <property type="match status" value="1"/>
</dbReference>
<dbReference type="PROSITE" id="PS50931">
    <property type="entry name" value="HTH_LYSR"/>
    <property type="match status" value="1"/>
</dbReference>
<dbReference type="SUPFAM" id="SSF53850">
    <property type="entry name" value="Periplasmic binding protein-like II"/>
    <property type="match status" value="1"/>
</dbReference>
<keyword evidence="4" id="KW-0804">Transcription</keyword>
<evidence type="ECO:0000256" key="4">
    <source>
        <dbReference type="ARBA" id="ARBA00023163"/>
    </source>
</evidence>
<reference evidence="6 7" key="1">
    <citation type="submission" date="2018-08" db="EMBL/GenBank/DDBJ databases">
        <title>A genome reference for cultivated species of the human gut microbiota.</title>
        <authorList>
            <person name="Zou Y."/>
            <person name="Xue W."/>
            <person name="Luo G."/>
        </authorList>
    </citation>
    <scope>NUCLEOTIDE SEQUENCE [LARGE SCALE GENOMIC DNA]</scope>
    <source>
        <strain evidence="6 7">AM07-24</strain>
    </source>
</reference>
<comment type="similarity">
    <text evidence="1">Belongs to the LysR transcriptional regulatory family.</text>
</comment>
<evidence type="ECO:0000313" key="7">
    <source>
        <dbReference type="Proteomes" id="UP000284841"/>
    </source>
</evidence>
<keyword evidence="7" id="KW-1185">Reference proteome</keyword>
<dbReference type="AlphaFoldDB" id="A0A415DYP6"/>
<evidence type="ECO:0000256" key="1">
    <source>
        <dbReference type="ARBA" id="ARBA00009437"/>
    </source>
</evidence>
<dbReference type="InterPro" id="IPR036390">
    <property type="entry name" value="WH_DNA-bd_sf"/>
</dbReference>
<gene>
    <name evidence="6" type="ORF">DW099_13880</name>
</gene>
<dbReference type="RefSeq" id="WP_118336098.1">
    <property type="nucleotide sequence ID" value="NZ_AP025567.1"/>
</dbReference>
<dbReference type="Gene3D" id="1.10.10.10">
    <property type="entry name" value="Winged helix-like DNA-binding domain superfamily/Winged helix DNA-binding domain"/>
    <property type="match status" value="1"/>
</dbReference>
<dbReference type="PANTHER" id="PTHR30126:SF64">
    <property type="entry name" value="HTH-TYPE TRANSCRIPTIONAL REGULATOR CITR"/>
    <property type="match status" value="1"/>
</dbReference>
<evidence type="ECO:0000313" key="6">
    <source>
        <dbReference type="EMBL" id="RHJ85930.1"/>
    </source>
</evidence>
<organism evidence="6 7">
    <name type="scientific">Emergencia timonensis</name>
    <dbReference type="NCBI Taxonomy" id="1776384"/>
    <lineage>
        <taxon>Bacteria</taxon>
        <taxon>Bacillati</taxon>
        <taxon>Bacillota</taxon>
        <taxon>Clostridia</taxon>
        <taxon>Peptostreptococcales</taxon>
        <taxon>Anaerovoracaceae</taxon>
        <taxon>Emergencia</taxon>
    </lineage>
</organism>
<evidence type="ECO:0000256" key="2">
    <source>
        <dbReference type="ARBA" id="ARBA00023015"/>
    </source>
</evidence>
<dbReference type="PRINTS" id="PR00039">
    <property type="entry name" value="HTHLYSR"/>
</dbReference>
<dbReference type="GO" id="GO:0003700">
    <property type="term" value="F:DNA-binding transcription factor activity"/>
    <property type="evidence" value="ECO:0007669"/>
    <property type="project" value="InterPro"/>
</dbReference>
<dbReference type="InterPro" id="IPR005119">
    <property type="entry name" value="LysR_subst-bd"/>
</dbReference>
<dbReference type="Pfam" id="PF03466">
    <property type="entry name" value="LysR_substrate"/>
    <property type="match status" value="1"/>
</dbReference>
<dbReference type="OrthoDB" id="9803714at2"/>
<accession>A0A415DYP6</accession>
<dbReference type="InterPro" id="IPR036388">
    <property type="entry name" value="WH-like_DNA-bd_sf"/>
</dbReference>
<dbReference type="EMBL" id="QRMS01000004">
    <property type="protein sequence ID" value="RHJ85930.1"/>
    <property type="molecule type" value="Genomic_DNA"/>
</dbReference>
<keyword evidence="2" id="KW-0805">Transcription regulation</keyword>
<comment type="caution">
    <text evidence="6">The sequence shown here is derived from an EMBL/GenBank/DDBJ whole genome shotgun (WGS) entry which is preliminary data.</text>
</comment>
<dbReference type="SUPFAM" id="SSF46785">
    <property type="entry name" value="Winged helix' DNA-binding domain"/>
    <property type="match status" value="1"/>
</dbReference>
<dbReference type="Gene3D" id="3.40.190.290">
    <property type="match status" value="1"/>
</dbReference>
<dbReference type="Proteomes" id="UP000284841">
    <property type="component" value="Unassembled WGS sequence"/>
</dbReference>
<feature type="domain" description="HTH lysR-type" evidence="5">
    <location>
        <begin position="1"/>
        <end position="58"/>
    </location>
</feature>
<dbReference type="InterPro" id="IPR000847">
    <property type="entry name" value="LysR_HTH_N"/>
</dbReference>
<sequence>MDIKTLKNFITIAENGSICKAAKELHMSQPPLSKQIKLLEDELNVQLFDRSTRGVELTNEGRLLYTHATSLVAYNDLIMRELMDAGSETIRLGMITSSVQYSLNLIKNFYEEKPVYFEITEKNSFELLNLLENNIIDLAFIRTPFDMNKPLDYIKLTNDHLVAVGRPDFFQREDHTITLPELAELPLITVRRWKKYIDMNMSTFRETIHYKFICDDNRTSLLMAMNGMGVSILPDSIVTEDLPQELIRKKWIEGGTFKTSIYVVYNPSRTFNKYTDEFLRFLLDKNIESDES</sequence>
<protein>
    <submittedName>
        <fullName evidence="6">LysR family transcriptional regulator</fullName>
    </submittedName>
</protein>
<evidence type="ECO:0000256" key="3">
    <source>
        <dbReference type="ARBA" id="ARBA00023125"/>
    </source>
</evidence>
<dbReference type="PANTHER" id="PTHR30126">
    <property type="entry name" value="HTH-TYPE TRANSCRIPTIONAL REGULATOR"/>
    <property type="match status" value="1"/>
</dbReference>
<proteinExistence type="inferred from homology"/>